<gene>
    <name evidence="1" type="ORF">ADL29_37580</name>
</gene>
<dbReference type="InterPro" id="IPR038468">
    <property type="entry name" value="MmpS_C"/>
</dbReference>
<dbReference type="AlphaFoldDB" id="A0A0N0GV07"/>
<accession>A0A0N0GV07</accession>
<proteinExistence type="predicted"/>
<dbReference type="PROSITE" id="PS51257">
    <property type="entry name" value="PROKAR_LIPOPROTEIN"/>
    <property type="match status" value="1"/>
</dbReference>
<evidence type="ECO:0000313" key="2">
    <source>
        <dbReference type="Proteomes" id="UP000037982"/>
    </source>
</evidence>
<sequence>MRAFGVAVGVAAVTVLLSGCSGSSDGPDRTEDSAGSGAGRVSVRFTVASNLPLKIAMTGISGSAGHTQEFANVAAPWSKTVMVEKGRYPSMAVAPVKAAGKGEVRCEMRVDGKLVDEDSGKSTGSSLVLDCGGAV</sequence>
<evidence type="ECO:0008006" key="3">
    <source>
        <dbReference type="Google" id="ProtNLM"/>
    </source>
</evidence>
<dbReference type="RefSeq" id="WP_053927939.1">
    <property type="nucleotide sequence ID" value="NZ_LGKG01000196.1"/>
</dbReference>
<evidence type="ECO:0000313" key="1">
    <source>
        <dbReference type="EMBL" id="KPC58891.1"/>
    </source>
</evidence>
<comment type="caution">
    <text evidence="1">The sequence shown here is derived from an EMBL/GenBank/DDBJ whole genome shotgun (WGS) entry which is preliminary data.</text>
</comment>
<dbReference type="EMBL" id="LGKG01000196">
    <property type="protein sequence ID" value="KPC58891.1"/>
    <property type="molecule type" value="Genomic_DNA"/>
</dbReference>
<keyword evidence="2" id="KW-1185">Reference proteome</keyword>
<organism evidence="1 2">
    <name type="scientific">Streptomyces chattanoogensis</name>
    <dbReference type="NCBI Taxonomy" id="66876"/>
    <lineage>
        <taxon>Bacteria</taxon>
        <taxon>Bacillati</taxon>
        <taxon>Actinomycetota</taxon>
        <taxon>Actinomycetes</taxon>
        <taxon>Kitasatosporales</taxon>
        <taxon>Streptomycetaceae</taxon>
        <taxon>Streptomyces</taxon>
    </lineage>
</organism>
<protein>
    <recommendedName>
        <fullName evidence="3">Lipoprotein</fullName>
    </recommendedName>
</protein>
<dbReference type="Gene3D" id="2.60.40.2880">
    <property type="entry name" value="MmpS1-5, C-terminal soluble domain"/>
    <property type="match status" value="1"/>
</dbReference>
<name>A0A0N0GV07_9ACTN</name>
<reference evidence="2" key="1">
    <citation type="submission" date="2015-07" db="EMBL/GenBank/DDBJ databases">
        <authorList>
            <person name="Ju K.-S."/>
            <person name="Doroghazi J.R."/>
            <person name="Metcalf W.W."/>
        </authorList>
    </citation>
    <scope>NUCLEOTIDE SEQUENCE [LARGE SCALE GENOMIC DNA]</scope>
    <source>
        <strain evidence="2">NRRL ISP-5002</strain>
    </source>
</reference>
<dbReference type="PATRIC" id="fig|66876.3.peg.8263"/>
<dbReference type="Proteomes" id="UP000037982">
    <property type="component" value="Unassembled WGS sequence"/>
</dbReference>